<organism evidence="2 3">
    <name type="scientific">Sediminibacterium ginsengisoli</name>
    <dbReference type="NCBI Taxonomy" id="413434"/>
    <lineage>
        <taxon>Bacteria</taxon>
        <taxon>Pseudomonadati</taxon>
        <taxon>Bacteroidota</taxon>
        <taxon>Chitinophagia</taxon>
        <taxon>Chitinophagales</taxon>
        <taxon>Chitinophagaceae</taxon>
        <taxon>Sediminibacterium</taxon>
    </lineage>
</organism>
<feature type="chain" id="PRO_5012933582" evidence="1">
    <location>
        <begin position="29"/>
        <end position="128"/>
    </location>
</feature>
<evidence type="ECO:0000256" key="1">
    <source>
        <dbReference type="SAM" id="SignalP"/>
    </source>
</evidence>
<sequence>MRKKIIHTTQRIFLFLMALQILNLSTDAINFQPMGTSSATVVEYNDLNTLVEYFAEVVLGKKNAFPENLQHEEKQSQVQKHITIKLFNQSTLVDNSVQYTVSARYSTPVDDNKTVRFAREITPPPPKA</sequence>
<reference evidence="2 3" key="1">
    <citation type="submission" date="2017-02" db="EMBL/GenBank/DDBJ databases">
        <authorList>
            <person name="Peterson S.W."/>
        </authorList>
    </citation>
    <scope>NUCLEOTIDE SEQUENCE [LARGE SCALE GENOMIC DNA]</scope>
    <source>
        <strain evidence="2 3">DSM 22335</strain>
    </source>
</reference>
<dbReference type="Proteomes" id="UP000190888">
    <property type="component" value="Unassembled WGS sequence"/>
</dbReference>
<proteinExistence type="predicted"/>
<dbReference type="EMBL" id="FUWH01000016">
    <property type="protein sequence ID" value="SKA20698.1"/>
    <property type="molecule type" value="Genomic_DNA"/>
</dbReference>
<feature type="signal peptide" evidence="1">
    <location>
        <begin position="1"/>
        <end position="28"/>
    </location>
</feature>
<gene>
    <name evidence="2" type="ORF">SAMN04488132_11620</name>
</gene>
<evidence type="ECO:0000313" key="2">
    <source>
        <dbReference type="EMBL" id="SKA20698.1"/>
    </source>
</evidence>
<dbReference type="AlphaFoldDB" id="A0A1T4RY96"/>
<protein>
    <submittedName>
        <fullName evidence="2">Uncharacterized protein</fullName>
    </submittedName>
</protein>
<dbReference type="STRING" id="413434.SAMN04488132_11620"/>
<name>A0A1T4RY96_9BACT</name>
<keyword evidence="3" id="KW-1185">Reference proteome</keyword>
<accession>A0A1T4RY96</accession>
<keyword evidence="1" id="KW-0732">Signal</keyword>
<evidence type="ECO:0000313" key="3">
    <source>
        <dbReference type="Proteomes" id="UP000190888"/>
    </source>
</evidence>